<keyword evidence="5" id="KW-0521">NADP</keyword>
<dbReference type="InterPro" id="IPR016039">
    <property type="entry name" value="Thiolase-like"/>
</dbReference>
<evidence type="ECO:0000256" key="6">
    <source>
        <dbReference type="ARBA" id="ARBA00023002"/>
    </source>
</evidence>
<keyword evidence="7" id="KW-0443">Lipid metabolism</keyword>
<feature type="domain" description="Ketosynthase family 3 (KS3)" evidence="10">
    <location>
        <begin position="1"/>
        <end position="146"/>
    </location>
</feature>
<evidence type="ECO:0000256" key="7">
    <source>
        <dbReference type="ARBA" id="ARBA00023098"/>
    </source>
</evidence>
<evidence type="ECO:0000313" key="12">
    <source>
        <dbReference type="Proteomes" id="UP000625711"/>
    </source>
</evidence>
<dbReference type="GO" id="GO:0016491">
    <property type="term" value="F:oxidoreductase activity"/>
    <property type="evidence" value="ECO:0007669"/>
    <property type="project" value="UniProtKB-KW"/>
</dbReference>
<evidence type="ECO:0000256" key="3">
    <source>
        <dbReference type="ARBA" id="ARBA00022679"/>
    </source>
</evidence>
<dbReference type="PANTHER" id="PTHR43775:SF7">
    <property type="entry name" value="FATTY ACID SYNTHASE"/>
    <property type="match status" value="1"/>
</dbReference>
<evidence type="ECO:0000256" key="5">
    <source>
        <dbReference type="ARBA" id="ARBA00022857"/>
    </source>
</evidence>
<keyword evidence="12" id="KW-1185">Reference proteome</keyword>
<keyword evidence="8" id="KW-0275">Fatty acid biosynthesis</keyword>
<dbReference type="Gene3D" id="3.40.47.10">
    <property type="match status" value="1"/>
</dbReference>
<sequence length="146" mass="16163">VYVGLGYLDTQKHSEDDENTFGYKLVGSSLALIANRTSFCFDFRGPSYAMDTACSSSLYALATAVKAIENGDIDNAMVSAVTVIFNPYDTKEYVLLKLLAKDGNCKVFSKNRDGFVRSEAVVTLFLQRKSSCRRHYATVLGKLFNI</sequence>
<keyword evidence="2" id="KW-0444">Lipid biosynthesis</keyword>
<dbReference type="PROSITE" id="PS52004">
    <property type="entry name" value="KS3_2"/>
    <property type="match status" value="1"/>
</dbReference>
<keyword evidence="4" id="KW-0276">Fatty acid metabolism</keyword>
<protein>
    <recommendedName>
        <fullName evidence="10">Ketosynthase family 3 (KS3) domain-containing protein</fullName>
    </recommendedName>
</protein>
<accession>A0A834HSB8</accession>
<evidence type="ECO:0000256" key="2">
    <source>
        <dbReference type="ARBA" id="ARBA00022516"/>
    </source>
</evidence>
<keyword evidence="3" id="KW-0808">Transferase</keyword>
<evidence type="ECO:0000313" key="11">
    <source>
        <dbReference type="EMBL" id="KAF7263695.1"/>
    </source>
</evidence>
<feature type="non-terminal residue" evidence="11">
    <location>
        <position position="1"/>
    </location>
</feature>
<proteinExistence type="predicted"/>
<dbReference type="AlphaFoldDB" id="A0A834HSB8"/>
<dbReference type="EMBL" id="JAACXV010020000">
    <property type="protein sequence ID" value="KAF7263695.1"/>
    <property type="molecule type" value="Genomic_DNA"/>
</dbReference>
<dbReference type="GO" id="GO:0004315">
    <property type="term" value="F:3-oxoacyl-[acyl-carrier-protein] synthase activity"/>
    <property type="evidence" value="ECO:0007669"/>
    <property type="project" value="InterPro"/>
</dbReference>
<keyword evidence="1" id="KW-0596">Phosphopantetheine</keyword>
<keyword evidence="6" id="KW-0560">Oxidoreductase</keyword>
<organism evidence="11 12">
    <name type="scientific">Rhynchophorus ferrugineus</name>
    <name type="common">Red palm weevil</name>
    <name type="synonym">Curculio ferrugineus</name>
    <dbReference type="NCBI Taxonomy" id="354439"/>
    <lineage>
        <taxon>Eukaryota</taxon>
        <taxon>Metazoa</taxon>
        <taxon>Ecdysozoa</taxon>
        <taxon>Arthropoda</taxon>
        <taxon>Hexapoda</taxon>
        <taxon>Insecta</taxon>
        <taxon>Pterygota</taxon>
        <taxon>Neoptera</taxon>
        <taxon>Endopterygota</taxon>
        <taxon>Coleoptera</taxon>
        <taxon>Polyphaga</taxon>
        <taxon>Cucujiformia</taxon>
        <taxon>Curculionidae</taxon>
        <taxon>Dryophthorinae</taxon>
        <taxon>Rhynchophorus</taxon>
    </lineage>
</organism>
<dbReference type="OrthoDB" id="329835at2759"/>
<evidence type="ECO:0000256" key="4">
    <source>
        <dbReference type="ARBA" id="ARBA00022832"/>
    </source>
</evidence>
<dbReference type="InterPro" id="IPR020841">
    <property type="entry name" value="PKS_Beta-ketoAc_synthase_dom"/>
</dbReference>
<evidence type="ECO:0000256" key="8">
    <source>
        <dbReference type="ARBA" id="ARBA00023160"/>
    </source>
</evidence>
<dbReference type="SUPFAM" id="SSF53901">
    <property type="entry name" value="Thiolase-like"/>
    <property type="match status" value="1"/>
</dbReference>
<evidence type="ECO:0000256" key="9">
    <source>
        <dbReference type="ARBA" id="ARBA00023268"/>
    </source>
</evidence>
<gene>
    <name evidence="11" type="ORF">GWI33_001348</name>
</gene>
<dbReference type="InterPro" id="IPR014030">
    <property type="entry name" value="Ketoacyl_synth_N"/>
</dbReference>
<reference evidence="11" key="1">
    <citation type="submission" date="2020-08" db="EMBL/GenBank/DDBJ databases">
        <title>Genome sequencing and assembly of the red palm weevil Rhynchophorus ferrugineus.</title>
        <authorList>
            <person name="Dias G.B."/>
            <person name="Bergman C.M."/>
            <person name="Manee M."/>
        </authorList>
    </citation>
    <scope>NUCLEOTIDE SEQUENCE</scope>
    <source>
        <strain evidence="11">AA-2017</strain>
        <tissue evidence="11">Whole larva</tissue>
    </source>
</reference>
<keyword evidence="9" id="KW-0511">Multifunctional enzyme</keyword>
<comment type="caution">
    <text evidence="11">The sequence shown here is derived from an EMBL/GenBank/DDBJ whole genome shotgun (WGS) entry which is preliminary data.</text>
</comment>
<dbReference type="PANTHER" id="PTHR43775">
    <property type="entry name" value="FATTY ACID SYNTHASE"/>
    <property type="match status" value="1"/>
</dbReference>
<dbReference type="Pfam" id="PF00109">
    <property type="entry name" value="ketoacyl-synt"/>
    <property type="match status" value="1"/>
</dbReference>
<evidence type="ECO:0000256" key="1">
    <source>
        <dbReference type="ARBA" id="ARBA00022450"/>
    </source>
</evidence>
<evidence type="ECO:0000259" key="10">
    <source>
        <dbReference type="PROSITE" id="PS52004"/>
    </source>
</evidence>
<dbReference type="GO" id="GO:0006633">
    <property type="term" value="P:fatty acid biosynthetic process"/>
    <property type="evidence" value="ECO:0007669"/>
    <property type="project" value="UniProtKB-KW"/>
</dbReference>
<dbReference type="GO" id="GO:0004312">
    <property type="term" value="F:fatty acid synthase activity"/>
    <property type="evidence" value="ECO:0007669"/>
    <property type="project" value="TreeGrafter"/>
</dbReference>
<dbReference type="InterPro" id="IPR018201">
    <property type="entry name" value="Ketoacyl_synth_AS"/>
</dbReference>
<dbReference type="Proteomes" id="UP000625711">
    <property type="component" value="Unassembled WGS sequence"/>
</dbReference>
<dbReference type="InterPro" id="IPR050091">
    <property type="entry name" value="PKS_NRPS_Biosynth_Enz"/>
</dbReference>
<dbReference type="PROSITE" id="PS00606">
    <property type="entry name" value="KS3_1"/>
    <property type="match status" value="1"/>
</dbReference>
<name>A0A834HSB8_RHYFE</name>